<keyword evidence="1" id="KW-0812">Transmembrane</keyword>
<name>A0A9N7MTX1_STRHE</name>
<proteinExistence type="predicted"/>
<organism evidence="2 3">
    <name type="scientific">Striga hermonthica</name>
    <name type="common">Purple witchweed</name>
    <name type="synonym">Buchnera hermonthica</name>
    <dbReference type="NCBI Taxonomy" id="68872"/>
    <lineage>
        <taxon>Eukaryota</taxon>
        <taxon>Viridiplantae</taxon>
        <taxon>Streptophyta</taxon>
        <taxon>Embryophyta</taxon>
        <taxon>Tracheophyta</taxon>
        <taxon>Spermatophyta</taxon>
        <taxon>Magnoliopsida</taxon>
        <taxon>eudicotyledons</taxon>
        <taxon>Gunneridae</taxon>
        <taxon>Pentapetalae</taxon>
        <taxon>asterids</taxon>
        <taxon>lamiids</taxon>
        <taxon>Lamiales</taxon>
        <taxon>Orobanchaceae</taxon>
        <taxon>Buchnereae</taxon>
        <taxon>Striga</taxon>
    </lineage>
</organism>
<evidence type="ECO:0000256" key="1">
    <source>
        <dbReference type="SAM" id="Phobius"/>
    </source>
</evidence>
<evidence type="ECO:0000313" key="2">
    <source>
        <dbReference type="EMBL" id="CAA0814749.1"/>
    </source>
</evidence>
<comment type="caution">
    <text evidence="2">The sequence shown here is derived from an EMBL/GenBank/DDBJ whole genome shotgun (WGS) entry which is preliminary data.</text>
</comment>
<dbReference type="Proteomes" id="UP001153555">
    <property type="component" value="Unassembled WGS sequence"/>
</dbReference>
<protein>
    <submittedName>
        <fullName evidence="2">Uncharacterized protein</fullName>
    </submittedName>
</protein>
<sequence length="534" mass="60586">ALHRRLPYVKCEVKVLEGCRAQLLEEVERVAERSDNLLPVGVEKDQAHRRFEERLAPFLFPDLPFRHIVLNGFRKVGTEFIDFHKGGNLLKESTVSMMVSVAVGASLINRRENGIKILRHLMRLRMVPKSRWPLEGDLLDFNGGGGRRSDGLPLVLVLQVLKRLEHQNKPGLVLGPFARTRRFLLLDNCQDHHFQLFRGSLLNCRPPHTRPRIIVGLFRRRRVNRLSTALSFLGLGSIILINSTGYPIVTVREFARGRLDVDKLGFPFGDIRREIFNKCHAKATTQAMGVLYEPIAITVKKNSGEKYQSFILEIIMNATMMRIAIEKNWFIGTPYMSLIDIRSGWMGNRKPNIIWSTKKVKYLDGGYLLFPGESPTKPQLSRLSTRTAARPRPFQPVHACIKLLFELTSPDRDHLRTRPAAPPPTSFFRRFRTSSHTAAARRPYAPLQLIHATSSGSTSGHPWANSPQRLHACLRACTRGPQQQTDPPVALHDSAAPFLDPSSDQKHFQSGFSTFISDLQPMPLFPTRFGFFDS</sequence>
<keyword evidence="3" id="KW-1185">Reference proteome</keyword>
<evidence type="ECO:0000313" key="3">
    <source>
        <dbReference type="Proteomes" id="UP001153555"/>
    </source>
</evidence>
<accession>A0A9N7MTX1</accession>
<keyword evidence="1" id="KW-1133">Transmembrane helix</keyword>
<feature type="non-terminal residue" evidence="2">
    <location>
        <position position="534"/>
    </location>
</feature>
<gene>
    <name evidence="2" type="ORF">SHERM_15016</name>
</gene>
<feature type="transmembrane region" description="Helical" evidence="1">
    <location>
        <begin position="229"/>
        <end position="249"/>
    </location>
</feature>
<feature type="non-terminal residue" evidence="2">
    <location>
        <position position="1"/>
    </location>
</feature>
<dbReference type="AlphaFoldDB" id="A0A9N7MTX1"/>
<keyword evidence="1" id="KW-0472">Membrane</keyword>
<reference evidence="2" key="1">
    <citation type="submission" date="2019-12" db="EMBL/GenBank/DDBJ databases">
        <authorList>
            <person name="Scholes J."/>
        </authorList>
    </citation>
    <scope>NUCLEOTIDE SEQUENCE</scope>
</reference>
<dbReference type="EMBL" id="CACSLK010012206">
    <property type="protein sequence ID" value="CAA0814749.1"/>
    <property type="molecule type" value="Genomic_DNA"/>
</dbReference>